<reference evidence="1" key="1">
    <citation type="submission" date="2014-11" db="EMBL/GenBank/DDBJ databases">
        <authorList>
            <person name="Amaro Gonzalez C."/>
        </authorList>
    </citation>
    <scope>NUCLEOTIDE SEQUENCE</scope>
</reference>
<reference evidence="1" key="2">
    <citation type="journal article" date="2015" name="Fish Shellfish Immunol.">
        <title>Early steps in the European eel (Anguilla anguilla)-Vibrio vulnificus interaction in the gills: Role of the RtxA13 toxin.</title>
        <authorList>
            <person name="Callol A."/>
            <person name="Pajuelo D."/>
            <person name="Ebbesson L."/>
            <person name="Teles M."/>
            <person name="MacKenzie S."/>
            <person name="Amaro C."/>
        </authorList>
    </citation>
    <scope>NUCLEOTIDE SEQUENCE</scope>
</reference>
<organism evidence="1">
    <name type="scientific">Anguilla anguilla</name>
    <name type="common">European freshwater eel</name>
    <name type="synonym">Muraena anguilla</name>
    <dbReference type="NCBI Taxonomy" id="7936"/>
    <lineage>
        <taxon>Eukaryota</taxon>
        <taxon>Metazoa</taxon>
        <taxon>Chordata</taxon>
        <taxon>Craniata</taxon>
        <taxon>Vertebrata</taxon>
        <taxon>Euteleostomi</taxon>
        <taxon>Actinopterygii</taxon>
        <taxon>Neopterygii</taxon>
        <taxon>Teleostei</taxon>
        <taxon>Anguilliformes</taxon>
        <taxon>Anguillidae</taxon>
        <taxon>Anguilla</taxon>
    </lineage>
</organism>
<proteinExistence type="predicted"/>
<dbReference type="AlphaFoldDB" id="A0A0E9WB61"/>
<evidence type="ECO:0000313" key="1">
    <source>
        <dbReference type="EMBL" id="JAH87597.1"/>
    </source>
</evidence>
<accession>A0A0E9WB61</accession>
<sequence length="69" mass="7532">MLLAPMTMKVPVSSMSVTVVLWSDFTTNTVPCIHTTDTSRSGLVFRCPSLFIVHSIFPFGPKCTLPSLS</sequence>
<protein>
    <submittedName>
        <fullName evidence="1">Uncharacterized protein</fullName>
    </submittedName>
</protein>
<dbReference type="EMBL" id="GBXM01020980">
    <property type="protein sequence ID" value="JAH87597.1"/>
    <property type="molecule type" value="Transcribed_RNA"/>
</dbReference>
<name>A0A0E9WB61_ANGAN</name>